<feature type="binding site" evidence="18">
    <location>
        <position position="129"/>
    </location>
    <ligand>
        <name>ATP</name>
        <dbReference type="ChEBI" id="CHEBI:30616"/>
        <label>1</label>
    </ligand>
</feature>
<dbReference type="Gene3D" id="3.40.50.20">
    <property type="match status" value="2"/>
</dbReference>
<dbReference type="GO" id="GO:0004088">
    <property type="term" value="F:carbamoyl-phosphate synthase (glutamine-hydrolyzing) activity"/>
    <property type="evidence" value="ECO:0007669"/>
    <property type="project" value="UniProtKB-UniRule"/>
</dbReference>
<comment type="pathway">
    <text evidence="2 18">Pyrimidine metabolism; UMP biosynthesis via de novo pathway; (S)-dihydroorotate from bicarbonate: step 1/3.</text>
</comment>
<keyword evidence="9 18" id="KW-0677">Repeat</keyword>
<evidence type="ECO:0000256" key="5">
    <source>
        <dbReference type="ARBA" id="ARBA00022571"/>
    </source>
</evidence>
<dbReference type="CDD" id="cd01424">
    <property type="entry name" value="MGS_CPS_II"/>
    <property type="match status" value="1"/>
</dbReference>
<feature type="binding site" evidence="18">
    <location>
        <position position="699"/>
    </location>
    <ligand>
        <name>ATP</name>
        <dbReference type="ChEBI" id="CHEBI:30616"/>
        <label>2</label>
    </ligand>
</feature>
<dbReference type="FunFam" id="3.30.470.20:FF:000013">
    <property type="entry name" value="Carbamoyl-phosphate synthase large chain"/>
    <property type="match status" value="1"/>
</dbReference>
<comment type="function">
    <text evidence="16 18">Large subunit of the glutamine-dependent carbamoyl phosphate synthetase (CPSase). CPSase catalyzes the formation of carbamoyl phosphate from the ammonia moiety of glutamine, carbonate, and phosphate donated by ATP, constituting the first step of 2 biosynthetic pathways, one leading to arginine and/or urea and the other to pyrimidine nucleotides. The large subunit (synthetase) binds the substrates ammonia (free or transferred from glutamine from the small subunit), hydrogencarbonate and ATP and carries out an ATP-coupled ligase reaction, activating hydrogencarbonate by forming carboxy phosphate which reacts with ammonia to form carbamoyl phosphate.</text>
</comment>
<evidence type="ECO:0000256" key="12">
    <source>
        <dbReference type="ARBA" id="ARBA00022842"/>
    </source>
</evidence>
<dbReference type="InterPro" id="IPR058047">
    <property type="entry name" value="CPSase_preATP-grasp"/>
</dbReference>
<dbReference type="AlphaFoldDB" id="A0A832ULB7"/>
<evidence type="ECO:0000256" key="13">
    <source>
        <dbReference type="ARBA" id="ARBA00022975"/>
    </source>
</evidence>
<dbReference type="PROSITE" id="PS00866">
    <property type="entry name" value="CPSASE_1"/>
    <property type="match status" value="2"/>
</dbReference>
<dbReference type="SMART" id="SM00851">
    <property type="entry name" value="MGS"/>
    <property type="match status" value="1"/>
</dbReference>
<feature type="binding site" evidence="18">
    <location>
        <position position="772"/>
    </location>
    <ligand>
        <name>Mn(2+)</name>
        <dbReference type="ChEBI" id="CHEBI:29035"/>
        <label>3</label>
    </ligand>
</feature>
<dbReference type="InterPro" id="IPR005483">
    <property type="entry name" value="CPSase_dom"/>
</dbReference>
<evidence type="ECO:0000256" key="8">
    <source>
        <dbReference type="ARBA" id="ARBA00022723"/>
    </source>
</evidence>
<feature type="binding site" evidence="18">
    <location>
        <position position="284"/>
    </location>
    <ligand>
        <name>Mg(2+)</name>
        <dbReference type="ChEBI" id="CHEBI:18420"/>
        <label>1</label>
    </ligand>
</feature>
<feature type="binding site" evidence="18">
    <location>
        <position position="732"/>
    </location>
    <ligand>
        <name>ATP</name>
        <dbReference type="ChEBI" id="CHEBI:30616"/>
        <label>2</label>
    </ligand>
</feature>
<evidence type="ECO:0000259" key="19">
    <source>
        <dbReference type="PROSITE" id="PS50975"/>
    </source>
</evidence>
<feature type="binding site" evidence="18">
    <location>
        <position position="298"/>
    </location>
    <ligand>
        <name>Mg(2+)</name>
        <dbReference type="ChEBI" id="CHEBI:18420"/>
        <label>1</label>
    </ligand>
</feature>
<dbReference type="FunFam" id="3.30.1490.20:FF:000001">
    <property type="entry name" value="Carbamoyl-phosphate synthase large chain"/>
    <property type="match status" value="1"/>
</dbReference>
<dbReference type="Gene3D" id="3.40.50.1380">
    <property type="entry name" value="Methylglyoxal synthase-like domain"/>
    <property type="match status" value="1"/>
</dbReference>
<keyword evidence="6 18" id="KW-0436">Ligase</keyword>
<evidence type="ECO:0000256" key="16">
    <source>
        <dbReference type="ARBA" id="ARBA00057223"/>
    </source>
</evidence>
<feature type="binding site" evidence="18">
    <location>
        <position position="730"/>
    </location>
    <ligand>
        <name>ATP</name>
        <dbReference type="ChEBI" id="CHEBI:30616"/>
        <label>2</label>
    </ligand>
</feature>
<keyword evidence="8" id="KW-0479">Metal-binding</keyword>
<keyword evidence="13 18" id="KW-0665">Pyrimidine biosynthesis</keyword>
<feature type="binding site" evidence="18">
    <location>
        <position position="300"/>
    </location>
    <ligand>
        <name>Mn(2+)</name>
        <dbReference type="ChEBI" id="CHEBI:29035"/>
        <label>2</label>
    </ligand>
</feature>
<dbReference type="InterPro" id="IPR005480">
    <property type="entry name" value="CPSase_lsu_oligo"/>
</dbReference>
<feature type="binding site" evidence="18">
    <location>
        <position position="176"/>
    </location>
    <ligand>
        <name>ATP</name>
        <dbReference type="ChEBI" id="CHEBI:30616"/>
        <label>1</label>
    </ligand>
</feature>
<feature type="region of interest" description="Carboxyphosphate synthetic domain" evidence="18">
    <location>
        <begin position="1"/>
        <end position="401"/>
    </location>
</feature>
<dbReference type="UniPathway" id="UPA00070">
    <property type="reaction ID" value="UER00115"/>
</dbReference>
<feature type="region of interest" description="Allosteric domain" evidence="18">
    <location>
        <begin position="882"/>
        <end position="1020"/>
    </location>
</feature>
<comment type="domain">
    <text evidence="18">The large subunit is composed of 2 ATP-grasp domains that are involved in binding the 2 ATP molecules needed for carbamoyl phosphate synthesis. The N-terminal ATP-grasp domain (referred to as the carboxyphosphate synthetic component) catalyzes the ATP-dependent phosphorylation of hydrogencarbonate to carboxyphosphate and the subsequent nucleophilic attack by ammonia to form a carbamate intermediate. The C-terminal ATP-grasp domain (referred to as the carbamoyl phosphate synthetic component) then catalyzes the phosphorylation of carbamate with the second ATP to form the end product carbamoyl phosphate. The reactive and unstable enzyme intermediates are sequentially channeled from one active site to the next through the interior of the protein over a distance of at least 96 A.</text>
</comment>
<dbReference type="Gene3D" id="3.30.470.20">
    <property type="entry name" value="ATP-grasp fold, B domain"/>
    <property type="match status" value="2"/>
</dbReference>
<feature type="binding site" evidence="18">
    <location>
        <position position="658"/>
    </location>
    <ligand>
        <name>ATP</name>
        <dbReference type="ChEBI" id="CHEBI:30616"/>
        <label>2</label>
    </ligand>
</feature>
<dbReference type="GO" id="GO:0044205">
    <property type="term" value="P:'de novo' UMP biosynthetic process"/>
    <property type="evidence" value="ECO:0007669"/>
    <property type="project" value="UniProtKB-UniRule"/>
</dbReference>
<evidence type="ECO:0000256" key="7">
    <source>
        <dbReference type="ARBA" id="ARBA00022605"/>
    </source>
</evidence>
<feature type="binding site" evidence="18">
    <location>
        <position position="786"/>
    </location>
    <ligand>
        <name>Mg(2+)</name>
        <dbReference type="ChEBI" id="CHEBI:18420"/>
        <label>4</label>
    </ligand>
</feature>
<dbReference type="GO" id="GO:0046872">
    <property type="term" value="F:metal ion binding"/>
    <property type="evidence" value="ECO:0007669"/>
    <property type="project" value="UniProtKB-KW"/>
</dbReference>
<feature type="binding site" evidence="18">
    <location>
        <position position="208"/>
    </location>
    <ligand>
        <name>ATP</name>
        <dbReference type="ChEBI" id="CHEBI:30616"/>
        <label>1</label>
    </ligand>
</feature>
<evidence type="ECO:0000313" key="21">
    <source>
        <dbReference type="EMBL" id="HIJ99263.1"/>
    </source>
</evidence>
<evidence type="ECO:0000256" key="15">
    <source>
        <dbReference type="ARBA" id="ARBA00047359"/>
    </source>
</evidence>
<dbReference type="FunFam" id="3.40.50.20:FF:000001">
    <property type="entry name" value="Carbamoyl-phosphate synthase large chain"/>
    <property type="match status" value="2"/>
</dbReference>
<dbReference type="SUPFAM" id="SSF52335">
    <property type="entry name" value="Methylglyoxal synthase-like"/>
    <property type="match status" value="1"/>
</dbReference>
<feature type="binding site" evidence="18">
    <location>
        <position position="784"/>
    </location>
    <ligand>
        <name>Mg(2+)</name>
        <dbReference type="ChEBI" id="CHEBI:18420"/>
        <label>3</label>
    </ligand>
</feature>
<feature type="domain" description="ATP-grasp" evidence="19">
    <location>
        <begin position="133"/>
        <end position="327"/>
    </location>
</feature>
<dbReference type="EMBL" id="DVAD01000003">
    <property type="protein sequence ID" value="HIJ99263.1"/>
    <property type="molecule type" value="Genomic_DNA"/>
</dbReference>
<feature type="binding site" evidence="18">
    <location>
        <position position="772"/>
    </location>
    <ligand>
        <name>Mg(2+)</name>
        <dbReference type="ChEBI" id="CHEBI:18420"/>
        <label>3</label>
    </ligand>
</feature>
<dbReference type="HAMAP" id="MF_01210_A">
    <property type="entry name" value="CPSase_L_chain_A"/>
    <property type="match status" value="1"/>
</dbReference>
<gene>
    <name evidence="18 21" type="primary">carB</name>
    <name evidence="21" type="ORF">H1011_00370</name>
</gene>
<dbReference type="SUPFAM" id="SSF48108">
    <property type="entry name" value="Carbamoyl phosphate synthetase, large subunit connection domain"/>
    <property type="match status" value="1"/>
</dbReference>
<evidence type="ECO:0000259" key="20">
    <source>
        <dbReference type="PROSITE" id="PS51855"/>
    </source>
</evidence>
<feature type="binding site" evidence="18">
    <location>
        <position position="175"/>
    </location>
    <ligand>
        <name>ATP</name>
        <dbReference type="ChEBI" id="CHEBI:30616"/>
        <label>1</label>
    </ligand>
</feature>
<comment type="catalytic activity">
    <reaction evidence="15 18">
        <text>hydrogencarbonate + NH4(+) + 2 ATP = carbamoyl phosphate + 2 ADP + phosphate + 2 H(+)</text>
        <dbReference type="Rhea" id="RHEA:18029"/>
        <dbReference type="ChEBI" id="CHEBI:15378"/>
        <dbReference type="ChEBI" id="CHEBI:17544"/>
        <dbReference type="ChEBI" id="CHEBI:28938"/>
        <dbReference type="ChEBI" id="CHEBI:30616"/>
        <dbReference type="ChEBI" id="CHEBI:43474"/>
        <dbReference type="ChEBI" id="CHEBI:58228"/>
        <dbReference type="ChEBI" id="CHEBI:456216"/>
        <dbReference type="EC" id="6.3.4.16"/>
    </reaction>
</comment>
<feature type="binding site" evidence="18">
    <location>
        <position position="784"/>
    </location>
    <ligand>
        <name>Mn(2+)</name>
        <dbReference type="ChEBI" id="CHEBI:29035"/>
        <label>3</label>
    </ligand>
</feature>
<dbReference type="SUPFAM" id="SSF52440">
    <property type="entry name" value="PreATP-grasp domain"/>
    <property type="match status" value="2"/>
</dbReference>
<evidence type="ECO:0000256" key="11">
    <source>
        <dbReference type="ARBA" id="ARBA00022840"/>
    </source>
</evidence>
<comment type="cofactor">
    <cofactor evidence="18">
        <name>Mg(2+)</name>
        <dbReference type="ChEBI" id="CHEBI:18420"/>
    </cofactor>
    <cofactor evidence="18">
        <name>Mn(2+)</name>
        <dbReference type="ChEBI" id="CHEBI:29035"/>
    </cofactor>
    <text evidence="18">Binds 4 Mg(2+) or Mn(2+) ions per subunit.</text>
</comment>
<dbReference type="FunFam" id="3.30.470.20:FF:000001">
    <property type="entry name" value="Carbamoyl-phosphate synthase large chain"/>
    <property type="match status" value="1"/>
</dbReference>
<dbReference type="GO" id="GO:0006526">
    <property type="term" value="P:L-arginine biosynthetic process"/>
    <property type="evidence" value="ECO:0007669"/>
    <property type="project" value="UniProtKB-UniRule"/>
</dbReference>
<dbReference type="Pfam" id="PF02142">
    <property type="entry name" value="MGS"/>
    <property type="match status" value="1"/>
</dbReference>
<feature type="binding site" evidence="18">
    <location>
        <position position="729"/>
    </location>
    <ligand>
        <name>ATP</name>
        <dbReference type="ChEBI" id="CHEBI:30616"/>
        <label>2</label>
    </ligand>
</feature>
<feature type="binding site" evidence="18">
    <location>
        <position position="704"/>
    </location>
    <ligand>
        <name>ATP</name>
        <dbReference type="ChEBI" id="CHEBI:30616"/>
        <label>2</label>
    </ligand>
</feature>
<keyword evidence="22" id="KW-1185">Reference proteome</keyword>
<feature type="binding site" evidence="18">
    <location>
        <position position="786"/>
    </location>
    <ligand>
        <name>Mn(2+)</name>
        <dbReference type="ChEBI" id="CHEBI:29035"/>
        <label>4</label>
    </ligand>
</feature>
<feature type="binding site" evidence="18">
    <location>
        <position position="215"/>
    </location>
    <ligand>
        <name>ATP</name>
        <dbReference type="ChEBI" id="CHEBI:30616"/>
        <label>1</label>
    </ligand>
</feature>
<feature type="domain" description="ATP-grasp" evidence="19">
    <location>
        <begin position="622"/>
        <end position="813"/>
    </location>
</feature>
<keyword evidence="10 18" id="KW-0547">Nucleotide-binding</keyword>
<dbReference type="InterPro" id="IPR016185">
    <property type="entry name" value="PreATP-grasp_dom_sf"/>
</dbReference>
<comment type="pathway">
    <text evidence="3 18">Amino-acid biosynthesis; L-arginine biosynthesis; carbamoyl phosphate from bicarbonate: step 1/1.</text>
</comment>
<protein>
    <recommendedName>
        <fullName evidence="18">Carbamoyl phosphate synthase large chain</fullName>
        <ecNumber evidence="18">6.3.4.16</ecNumber>
        <ecNumber evidence="18">6.3.5.5</ecNumber>
    </recommendedName>
    <alternativeName>
        <fullName evidence="18">Carbamoyl phosphate synthetase ammonia chain</fullName>
    </alternativeName>
</protein>
<keyword evidence="11 18" id="KW-0067">ATP-binding</keyword>
<comment type="subunit">
    <text evidence="17 18">Composed of two chains; the small (or glutamine) chain promotes the hydrolysis of glutamine to ammonia, which is used by the large (or ammonia) chain to synthesize carbamoyl phosphate. Tetramer of heterodimers (alpha,beta)4.</text>
</comment>
<feature type="domain" description="MGS-like" evidence="20">
    <location>
        <begin position="880"/>
        <end position="1020"/>
    </location>
</feature>
<dbReference type="UniPathway" id="UPA00068">
    <property type="reaction ID" value="UER00171"/>
</dbReference>
<evidence type="ECO:0000256" key="17">
    <source>
        <dbReference type="ARBA" id="ARBA00062056"/>
    </source>
</evidence>
<feature type="binding site" evidence="18">
    <location>
        <position position="241"/>
    </location>
    <ligand>
        <name>ATP</name>
        <dbReference type="ChEBI" id="CHEBI:30616"/>
        <label>1</label>
    </ligand>
</feature>
<name>A0A832ULB7_9ARCH</name>
<comment type="caution">
    <text evidence="21">The sequence shown here is derived from an EMBL/GenBank/DDBJ whole genome shotgun (WGS) entry which is preliminary data.</text>
</comment>
<dbReference type="GO" id="GO:0004087">
    <property type="term" value="F:carbamoyl-phosphate synthase (ammonia) activity"/>
    <property type="evidence" value="ECO:0007669"/>
    <property type="project" value="UniProtKB-EC"/>
</dbReference>
<dbReference type="InterPro" id="IPR005479">
    <property type="entry name" value="CPAse_ATP-bd"/>
</dbReference>
<proteinExistence type="inferred from homology"/>
<feature type="binding site" evidence="18">
    <location>
        <position position="772"/>
    </location>
    <ligand>
        <name>ATP</name>
        <dbReference type="ChEBI" id="CHEBI:30616"/>
        <label>2</label>
    </ligand>
</feature>
<evidence type="ECO:0000256" key="6">
    <source>
        <dbReference type="ARBA" id="ARBA00022598"/>
    </source>
</evidence>
<dbReference type="Pfam" id="PF02786">
    <property type="entry name" value="CPSase_L_D2"/>
    <property type="match status" value="2"/>
</dbReference>
<keyword evidence="12" id="KW-0460">Magnesium</keyword>
<evidence type="ECO:0000256" key="14">
    <source>
        <dbReference type="ARBA" id="ARBA00023211"/>
    </source>
</evidence>
<dbReference type="Pfam" id="PF25596">
    <property type="entry name" value="CPSase_L_D1"/>
    <property type="match status" value="2"/>
</dbReference>
<dbReference type="NCBIfam" id="NF003671">
    <property type="entry name" value="PRK05294.1"/>
    <property type="match status" value="2"/>
</dbReference>
<dbReference type="EC" id="6.3.4.16" evidence="18"/>
<dbReference type="PANTHER" id="PTHR11405:SF53">
    <property type="entry name" value="CARBAMOYL-PHOSPHATE SYNTHASE [AMMONIA], MITOCHONDRIAL"/>
    <property type="match status" value="1"/>
</dbReference>
<evidence type="ECO:0000313" key="22">
    <source>
        <dbReference type="Proteomes" id="UP000604391"/>
    </source>
</evidence>
<dbReference type="SMART" id="SM01096">
    <property type="entry name" value="CPSase_L_D3"/>
    <property type="match status" value="1"/>
</dbReference>
<dbReference type="InterPro" id="IPR033937">
    <property type="entry name" value="MGS_CPS_CarB"/>
</dbReference>
<evidence type="ECO:0000256" key="2">
    <source>
        <dbReference type="ARBA" id="ARBA00004812"/>
    </source>
</evidence>
<comment type="similarity">
    <text evidence="4 18">Belongs to the CarB family.</text>
</comment>
<feature type="binding site" evidence="18">
    <location>
        <position position="298"/>
    </location>
    <ligand>
        <name>Mg(2+)</name>
        <dbReference type="ChEBI" id="CHEBI:18420"/>
        <label>2</label>
    </ligand>
</feature>
<keyword evidence="7 18" id="KW-0028">Amino-acid biosynthesis</keyword>
<dbReference type="GO" id="GO:0006541">
    <property type="term" value="P:glutamine metabolic process"/>
    <property type="evidence" value="ECO:0007669"/>
    <property type="project" value="TreeGrafter"/>
</dbReference>
<feature type="binding site" evidence="18">
    <location>
        <position position="284"/>
    </location>
    <ligand>
        <name>Mn(2+)</name>
        <dbReference type="ChEBI" id="CHEBI:29035"/>
        <label>1</label>
    </ligand>
</feature>
<dbReference type="HAMAP" id="MF_01210_B">
    <property type="entry name" value="CPSase_L_chain_B"/>
    <property type="match status" value="1"/>
</dbReference>
<dbReference type="PROSITE" id="PS51855">
    <property type="entry name" value="MGS"/>
    <property type="match status" value="1"/>
</dbReference>
<feature type="binding site" evidence="18">
    <location>
        <position position="169"/>
    </location>
    <ligand>
        <name>ATP</name>
        <dbReference type="ChEBI" id="CHEBI:30616"/>
        <label>1</label>
    </ligand>
</feature>
<feature type="binding site" evidence="18">
    <location>
        <position position="300"/>
    </location>
    <ligand>
        <name>Mg(2+)</name>
        <dbReference type="ChEBI" id="CHEBI:18420"/>
        <label>2</label>
    </ligand>
</feature>
<dbReference type="PROSITE" id="PS00867">
    <property type="entry name" value="CPSASE_2"/>
    <property type="match status" value="2"/>
</dbReference>
<dbReference type="Proteomes" id="UP000604391">
    <property type="component" value="Unassembled WGS sequence"/>
</dbReference>
<organism evidence="21 22">
    <name type="scientific">Candidatus Undinarchaeum marinum</name>
    <dbReference type="NCBI Taxonomy" id="2756141"/>
    <lineage>
        <taxon>Archaea</taxon>
        <taxon>Candidatus Undinarchaeota</taxon>
        <taxon>Candidatus Undinarchaeia</taxon>
        <taxon>Candidatus Undinarchaeales</taxon>
        <taxon>Candidatus Undinarchaeaceae</taxon>
        <taxon>Candidatus Undinarchaeum</taxon>
    </lineage>
</organism>
<keyword evidence="5 18" id="KW-0055">Arginine biosynthesis</keyword>
<dbReference type="Gene3D" id="1.10.1030.10">
    <property type="entry name" value="Carbamoyl-phosphate synthetase, large subunit oligomerisation domain"/>
    <property type="match status" value="1"/>
</dbReference>
<dbReference type="GO" id="GO:0005737">
    <property type="term" value="C:cytoplasm"/>
    <property type="evidence" value="ECO:0007669"/>
    <property type="project" value="TreeGrafter"/>
</dbReference>
<feature type="binding site" evidence="18">
    <location>
        <position position="784"/>
    </location>
    <ligand>
        <name>Mg(2+)</name>
        <dbReference type="ChEBI" id="CHEBI:18420"/>
        <label>4</label>
    </ligand>
</feature>
<dbReference type="InterPro" id="IPR036914">
    <property type="entry name" value="MGS-like_dom_sf"/>
</dbReference>
<keyword evidence="14" id="KW-0464">Manganese</keyword>
<comment type="cofactor">
    <cofactor evidence="1">
        <name>Mn(2+)</name>
        <dbReference type="ChEBI" id="CHEBI:29035"/>
    </cofactor>
</comment>
<feature type="binding site" evidence="18">
    <location>
        <position position="697"/>
    </location>
    <ligand>
        <name>ATP</name>
        <dbReference type="ChEBI" id="CHEBI:30616"/>
        <label>2</label>
    </ligand>
</feature>
<evidence type="ECO:0000256" key="9">
    <source>
        <dbReference type="ARBA" id="ARBA00022737"/>
    </source>
</evidence>
<dbReference type="PRINTS" id="PR00098">
    <property type="entry name" value="CPSASE"/>
</dbReference>
<evidence type="ECO:0000256" key="18">
    <source>
        <dbReference type="HAMAP-Rule" id="MF_01210"/>
    </source>
</evidence>
<evidence type="ECO:0000256" key="10">
    <source>
        <dbReference type="ARBA" id="ARBA00022741"/>
    </source>
</evidence>
<dbReference type="Pfam" id="PF02787">
    <property type="entry name" value="CPSase_L_D3"/>
    <property type="match status" value="1"/>
</dbReference>
<dbReference type="InterPro" id="IPR036897">
    <property type="entry name" value="CarbamoylP_synth_lsu_oligo_sf"/>
</dbReference>
<feature type="binding site" evidence="18">
    <location>
        <position position="731"/>
    </location>
    <ligand>
        <name>ATP</name>
        <dbReference type="ChEBI" id="CHEBI:30616"/>
        <label>2</label>
    </ligand>
</feature>
<dbReference type="PROSITE" id="PS50975">
    <property type="entry name" value="ATP_GRASP"/>
    <property type="match status" value="2"/>
</dbReference>
<dbReference type="InterPro" id="IPR011761">
    <property type="entry name" value="ATP-grasp"/>
</dbReference>
<dbReference type="GO" id="GO:0005524">
    <property type="term" value="F:ATP binding"/>
    <property type="evidence" value="ECO:0007669"/>
    <property type="project" value="UniProtKB-UniRule"/>
</dbReference>
<dbReference type="EC" id="6.3.5.5" evidence="18"/>
<feature type="binding site" evidence="18">
    <location>
        <position position="284"/>
    </location>
    <ligand>
        <name>ATP</name>
        <dbReference type="ChEBI" id="CHEBI:30616"/>
        <label>1</label>
    </ligand>
</feature>
<dbReference type="PANTHER" id="PTHR11405">
    <property type="entry name" value="CARBAMOYLTRANSFERASE FAMILY MEMBER"/>
    <property type="match status" value="1"/>
</dbReference>
<dbReference type="InterPro" id="IPR011607">
    <property type="entry name" value="MGS-like_dom"/>
</dbReference>
<feature type="binding site" evidence="18">
    <location>
        <position position="784"/>
    </location>
    <ligand>
        <name>ATP</name>
        <dbReference type="ChEBI" id="CHEBI:30616"/>
        <label>2</label>
    </ligand>
</feature>
<feature type="binding site" evidence="18">
    <location>
        <position position="210"/>
    </location>
    <ligand>
        <name>ATP</name>
        <dbReference type="ChEBI" id="CHEBI:30616"/>
        <label>1</label>
    </ligand>
</feature>
<dbReference type="SUPFAM" id="SSF56059">
    <property type="entry name" value="Glutathione synthetase ATP-binding domain-like"/>
    <property type="match status" value="2"/>
</dbReference>
<feature type="binding site" evidence="18">
    <location>
        <position position="243"/>
    </location>
    <ligand>
        <name>ATP</name>
        <dbReference type="ChEBI" id="CHEBI:30616"/>
        <label>1</label>
    </ligand>
</feature>
<evidence type="ECO:0000256" key="1">
    <source>
        <dbReference type="ARBA" id="ARBA00001936"/>
    </source>
</evidence>
<evidence type="ECO:0000256" key="3">
    <source>
        <dbReference type="ARBA" id="ARBA00005077"/>
    </source>
</evidence>
<feature type="binding site" evidence="18">
    <location>
        <position position="784"/>
    </location>
    <ligand>
        <name>Mn(2+)</name>
        <dbReference type="ChEBI" id="CHEBI:29035"/>
        <label>4</label>
    </ligand>
</feature>
<comment type="caution">
    <text evidence="18">Lacks conserved residue(s) required for the propagation of feature annotation.</text>
</comment>
<reference evidence="21 22" key="1">
    <citation type="journal article" name="Nat. Commun.">
        <title>Undinarchaeota illuminate DPANN phylogeny and the impact of gene transfer on archaeal evolution.</title>
        <authorList>
            <person name="Dombrowski N."/>
            <person name="Williams T.A."/>
            <person name="Sun J."/>
            <person name="Woodcroft B.J."/>
            <person name="Lee J.H."/>
            <person name="Minh B.Q."/>
            <person name="Rinke C."/>
            <person name="Spang A."/>
        </authorList>
    </citation>
    <scope>NUCLEOTIDE SEQUENCE [LARGE SCALE GENOMIC DNA]</scope>
    <source>
        <strain evidence="21">MAG_bin17</strain>
    </source>
</reference>
<dbReference type="InterPro" id="IPR006275">
    <property type="entry name" value="CPSase_lsu"/>
</dbReference>
<feature type="binding site" evidence="18">
    <location>
        <position position="298"/>
    </location>
    <ligand>
        <name>Mn(2+)</name>
        <dbReference type="ChEBI" id="CHEBI:29035"/>
        <label>2</label>
    </ligand>
</feature>
<feature type="binding site" evidence="18">
    <location>
        <position position="298"/>
    </location>
    <ligand>
        <name>ATP</name>
        <dbReference type="ChEBI" id="CHEBI:30616"/>
        <label>1</label>
    </ligand>
</feature>
<sequence>MPKRSDIKKVLVIGAGPVVIGQAAEFDYSGSQALKSIREEGLETVVVNSNPATIQTDTDMADSVYIEPLTLESLTRIIEKEKPDGVLSSFGGQTGLNLTAELADAGVLEKNGVEILGTPLKAIKDCEDRKLFKDMMIAIDEPIPESGIANSIDEARKIAEKVGFPVIVRPAYTLGGTGGGIADNMRDLENIAAGGIANSRIGQILIEECVTGWKEIEYEVMRDSADNCITVCNMENFDPVGIHTGDSIVVAPSQTLTDKEYQMLRSASLKIIRALKVEGGCNIQFALDPKSDKYIVIEVNPRVSRSSALASKATGYPIALIAAKISIGMTLDEIENPITEETKASFEPALDYIVTKIPRWPFEKFYLADRTLGTEMRSTGEVMAIGRTFEESIEKAVASLDIDKESLVDGAEDFERLYHLEIPTHKRLFYIASALKKGMDVMEINKLTGIDPWFLNGIKKVFSKRTESNGFKMVDTCAAEFAAKTPYFYSAEGENEAESEKKKKVMILGSGPIRIGQGIEFDYSTVHALGAIKEEGIESIIINNNPETVSTDYDTSDRLYFEPLTFSSVMRIIDNERPYGVMTQFGGQTSVNLSLALEKAGVNILGTSPKDMDRAEDRDKFSKVVKKLGIPQAENGVAHSLEEAKGVIERIGYPVLIRPSYVIGGRAMEIVFNDLDLERYISEAVKVSKEHPVLIDEFLGSATEIDVDAVSDGTDTLIGGIMEHIEQAGIHSGDSSCVTPTQTLTKEEIRTIKKYTRELARELGIKGLLNIQYAVRDSVVYVLEVNPRSSRTVPFISKASGIQLAKIAAKVMLGKSLKELAYVEPEKNQHVSVKSVVFPFNKIPGSDIALGPEMKSTGEAMGIADNFPIAYYKAQLGAGLKLPENGKIFFAVRNRDKEEAVEIAREFENMGFKIAGTGRTAKILRINGIQVQKVLKPGEGVPDIVSMIKGKGIDLVINTPTTAGSQERAGYKIRRACIKHAIPCITTMSGAGAALEAIKFRKYNGGSHEVMSLQDYHRKR</sequence>
<feature type="binding site" evidence="18">
    <location>
        <position position="298"/>
    </location>
    <ligand>
        <name>Mn(2+)</name>
        <dbReference type="ChEBI" id="CHEBI:29035"/>
        <label>1</label>
    </ligand>
</feature>
<comment type="catalytic activity">
    <reaction evidence="18">
        <text>hydrogencarbonate + L-glutamine + 2 ATP + H2O = carbamoyl phosphate + L-glutamate + 2 ADP + phosphate + 2 H(+)</text>
        <dbReference type="Rhea" id="RHEA:18633"/>
        <dbReference type="ChEBI" id="CHEBI:15377"/>
        <dbReference type="ChEBI" id="CHEBI:15378"/>
        <dbReference type="ChEBI" id="CHEBI:17544"/>
        <dbReference type="ChEBI" id="CHEBI:29985"/>
        <dbReference type="ChEBI" id="CHEBI:30616"/>
        <dbReference type="ChEBI" id="CHEBI:43474"/>
        <dbReference type="ChEBI" id="CHEBI:58228"/>
        <dbReference type="ChEBI" id="CHEBI:58359"/>
        <dbReference type="ChEBI" id="CHEBI:456216"/>
        <dbReference type="EC" id="6.3.5.5"/>
    </reaction>
</comment>
<accession>A0A832ULB7</accession>
<evidence type="ECO:0000256" key="4">
    <source>
        <dbReference type="ARBA" id="ARBA00009799"/>
    </source>
</evidence>
<feature type="binding site" evidence="18">
    <location>
        <position position="242"/>
    </location>
    <ligand>
        <name>ATP</name>
        <dbReference type="ChEBI" id="CHEBI:30616"/>
        <label>1</label>
    </ligand>
</feature>